<evidence type="ECO:0000256" key="1">
    <source>
        <dbReference type="ARBA" id="ARBA00004651"/>
    </source>
</evidence>
<dbReference type="RefSeq" id="WP_034309580.1">
    <property type="nucleotide sequence ID" value="NZ_JFBM01000008.1"/>
</dbReference>
<comment type="similarity">
    <text evidence="2 9">Belongs to the sodium:solute symporter (SSF) (TC 2.A.21) family.</text>
</comment>
<dbReference type="PANTHER" id="PTHR48086:SF6">
    <property type="entry name" value="CATION_ACETATE SYMPORTER ACTP"/>
    <property type="match status" value="1"/>
</dbReference>
<evidence type="ECO:0000256" key="10">
    <source>
        <dbReference type="SAM" id="Phobius"/>
    </source>
</evidence>
<evidence type="ECO:0000256" key="7">
    <source>
        <dbReference type="ARBA" id="ARBA00022989"/>
    </source>
</evidence>
<dbReference type="GO" id="GO:0005886">
    <property type="term" value="C:plasma membrane"/>
    <property type="evidence" value="ECO:0007669"/>
    <property type="project" value="UniProtKB-SubCell"/>
</dbReference>
<feature type="transmembrane region" description="Helical" evidence="10">
    <location>
        <begin position="164"/>
        <end position="182"/>
    </location>
</feature>
<keyword evidence="4" id="KW-1003">Cell membrane</keyword>
<feature type="transmembrane region" description="Helical" evidence="10">
    <location>
        <begin position="127"/>
        <end position="144"/>
    </location>
</feature>
<comment type="subcellular location">
    <subcellularLocation>
        <location evidence="1">Cell membrane</location>
        <topology evidence="1">Multi-pass membrane protein</topology>
    </subcellularLocation>
</comment>
<keyword evidence="7 10" id="KW-1133">Transmembrane helix</keyword>
<dbReference type="InterPro" id="IPR050277">
    <property type="entry name" value="Sodium:Solute_Symporter"/>
</dbReference>
<accession>A0A2P2FWF9</accession>
<evidence type="ECO:0000256" key="4">
    <source>
        <dbReference type="ARBA" id="ARBA00022475"/>
    </source>
</evidence>
<keyword evidence="5 10" id="KW-0812">Transmembrane</keyword>
<dbReference type="Gene3D" id="1.20.1730.10">
    <property type="entry name" value="Sodium/glucose cotransporter"/>
    <property type="match status" value="1"/>
</dbReference>
<proteinExistence type="inferred from homology"/>
<dbReference type="PANTHER" id="PTHR48086">
    <property type="entry name" value="SODIUM/PROLINE SYMPORTER-RELATED"/>
    <property type="match status" value="1"/>
</dbReference>
<feature type="transmembrane region" description="Helical" evidence="10">
    <location>
        <begin position="14"/>
        <end position="35"/>
    </location>
</feature>
<feature type="transmembrane region" description="Helical" evidence="10">
    <location>
        <begin position="194"/>
        <end position="213"/>
    </location>
</feature>
<feature type="transmembrane region" description="Helical" evidence="10">
    <location>
        <begin position="498"/>
        <end position="515"/>
    </location>
</feature>
<dbReference type="GO" id="GO:0015293">
    <property type="term" value="F:symporter activity"/>
    <property type="evidence" value="ECO:0007669"/>
    <property type="project" value="UniProtKB-KW"/>
</dbReference>
<dbReference type="InterPro" id="IPR001734">
    <property type="entry name" value="Na/solute_symporter"/>
</dbReference>
<evidence type="ECO:0000313" key="12">
    <source>
        <dbReference type="Proteomes" id="UP000256220"/>
    </source>
</evidence>
<dbReference type="InterPro" id="IPR038377">
    <property type="entry name" value="Na/Glc_symporter_sf"/>
</dbReference>
<feature type="transmembrane region" description="Helical" evidence="10">
    <location>
        <begin position="447"/>
        <end position="468"/>
    </location>
</feature>
<dbReference type="AlphaFoldDB" id="A0A2P2FWF9"/>
<evidence type="ECO:0000256" key="8">
    <source>
        <dbReference type="ARBA" id="ARBA00023136"/>
    </source>
</evidence>
<evidence type="ECO:0000256" key="2">
    <source>
        <dbReference type="ARBA" id="ARBA00006434"/>
    </source>
</evidence>
<feature type="transmembrane region" description="Helical" evidence="10">
    <location>
        <begin position="56"/>
        <end position="79"/>
    </location>
</feature>
<name>A0A2P2FWF9_AMYLU</name>
<evidence type="ECO:0000313" key="11">
    <source>
        <dbReference type="EMBL" id="KFU81059.1"/>
    </source>
</evidence>
<comment type="caution">
    <text evidence="11">The sequence shown here is derived from an EMBL/GenBank/DDBJ whole genome shotgun (WGS) entry which is preliminary data.</text>
</comment>
<dbReference type="GO" id="GO:0015123">
    <property type="term" value="F:acetate transmembrane transporter activity"/>
    <property type="evidence" value="ECO:0007669"/>
    <property type="project" value="TreeGrafter"/>
</dbReference>
<dbReference type="NCBIfam" id="TIGR00813">
    <property type="entry name" value="sss"/>
    <property type="match status" value="1"/>
</dbReference>
<organism evidence="11 12">
    <name type="scientific">Amycolatopsis lurida NRRL 2430</name>
    <dbReference type="NCBI Taxonomy" id="1460371"/>
    <lineage>
        <taxon>Bacteria</taxon>
        <taxon>Bacillati</taxon>
        <taxon>Actinomycetota</taxon>
        <taxon>Actinomycetes</taxon>
        <taxon>Pseudonocardiales</taxon>
        <taxon>Pseudonocardiaceae</taxon>
        <taxon>Amycolatopsis</taxon>
    </lineage>
</organism>
<evidence type="ECO:0000256" key="9">
    <source>
        <dbReference type="RuleBase" id="RU362091"/>
    </source>
</evidence>
<feature type="transmembrane region" description="Helical" evidence="10">
    <location>
        <begin position="85"/>
        <end position="106"/>
    </location>
</feature>
<feature type="transmembrane region" description="Helical" evidence="10">
    <location>
        <begin position="414"/>
        <end position="435"/>
    </location>
</feature>
<feature type="transmembrane region" description="Helical" evidence="10">
    <location>
        <begin position="340"/>
        <end position="369"/>
    </location>
</feature>
<dbReference type="PROSITE" id="PS50283">
    <property type="entry name" value="NA_SOLUT_SYMP_3"/>
    <property type="match status" value="1"/>
</dbReference>
<evidence type="ECO:0000256" key="5">
    <source>
        <dbReference type="ARBA" id="ARBA00022692"/>
    </source>
</evidence>
<keyword evidence="8 10" id="KW-0472">Membrane</keyword>
<sequence>MNTLAAGVQGSNPALNITIFAIFVAITLVIVFRASRNTKTASDYYAAGRAFTGPQNGVAISGDYLSAASFLGIAGAIAINGYDGFLYSIGFLVAWLVALLLVAELLRNTGKFTMGDVLAFRMKQRPVRAAAAISTLAVSFFYLLAQMAGAGGLVNLLLGIEGNLGQDLVIAVVGVIMILYVLIGGMKGTTWVQIIKAVLLIAGTFAMTLWVLGKYGFNLSSLFQAAVDKGGQTGEALLGPGKQYGKTGTTKLDFLSLGIALVLGTAGLPHVLMRFYTVPTAKDARRSVVWAIALIGVFYLFTLVLGYGAGALVGPDVIAKAPGTTNSAAPLLALELGGPILLGFIAAVAFATILAVVAGLTITASASFAHDVYANVIKKGKTAPDSEVRVARITALVIGAVAIVGGILAKNQNVAFLVALAFAVAASANLPTILYSLFWKRFNTQGALWSIYGGLSVCVVLIVFSPAVSGKPVDPKTGKSASMIQGVDFHWFPLDNPGIVSIPVAFLLGWLGTVLSKEHNQKKYAEMEVRSLTGAGAEKAVRH</sequence>
<feature type="transmembrane region" description="Helical" evidence="10">
    <location>
        <begin position="390"/>
        <end position="408"/>
    </location>
</feature>
<keyword evidence="12" id="KW-1185">Reference proteome</keyword>
<dbReference type="Pfam" id="PF00474">
    <property type="entry name" value="SSF"/>
    <property type="match status" value="1"/>
</dbReference>
<keyword evidence="3" id="KW-0813">Transport</keyword>
<evidence type="ECO:0000256" key="6">
    <source>
        <dbReference type="ARBA" id="ARBA00022847"/>
    </source>
</evidence>
<dbReference type="GO" id="GO:0006847">
    <property type="term" value="P:plasma membrane acetate transport"/>
    <property type="evidence" value="ECO:0007669"/>
    <property type="project" value="TreeGrafter"/>
</dbReference>
<evidence type="ECO:0000256" key="3">
    <source>
        <dbReference type="ARBA" id="ARBA00022448"/>
    </source>
</evidence>
<protein>
    <submittedName>
        <fullName evidence="11">Acetate permease</fullName>
    </submittedName>
</protein>
<dbReference type="CDD" id="cd11480">
    <property type="entry name" value="SLC5sbd_u4"/>
    <property type="match status" value="1"/>
</dbReference>
<gene>
    <name evidence="11" type="ORF">BB31_11815</name>
</gene>
<keyword evidence="6" id="KW-0769">Symport</keyword>
<feature type="transmembrane region" description="Helical" evidence="10">
    <location>
        <begin position="288"/>
        <end position="309"/>
    </location>
</feature>
<feature type="transmembrane region" description="Helical" evidence="10">
    <location>
        <begin position="254"/>
        <end position="276"/>
    </location>
</feature>
<reference evidence="11 12" key="1">
    <citation type="journal article" date="2014" name="Genome Announc.">
        <title>Draft Genome Sequence of Amycolatopsis lurida NRRL 2430, Producer of the Glycopeptide Family Antibiotic Ristocetin.</title>
        <authorList>
            <person name="Kwun M.J."/>
            <person name="Hong H.J."/>
        </authorList>
    </citation>
    <scope>NUCLEOTIDE SEQUENCE [LARGE SCALE GENOMIC DNA]</scope>
    <source>
        <strain evidence="11 12">NRRL 2430</strain>
    </source>
</reference>
<dbReference type="Proteomes" id="UP000256220">
    <property type="component" value="Unassembled WGS sequence"/>
</dbReference>
<dbReference type="EMBL" id="JFBM01000008">
    <property type="protein sequence ID" value="KFU81059.1"/>
    <property type="molecule type" value="Genomic_DNA"/>
</dbReference>